<keyword evidence="1" id="KW-0812">Transmembrane</keyword>
<keyword evidence="1" id="KW-1133">Transmembrane helix</keyword>
<comment type="caution">
    <text evidence="2">The sequence shown here is derived from an EMBL/GenBank/DDBJ whole genome shotgun (WGS) entry which is preliminary data.</text>
</comment>
<sequence length="276" mass="30805">MTQSMSHTQQSPKPNDSRHSIGSCIFHFFDRKTPSVSINLFKLSLFDNDSTSKPFKSSSAATATTNFRLISRKRRRVTLVLFLAGVVTAVARADAAPLGPQLLMARTLIFRWLWGLTLAGSSLGTLVMRIGPLMQVRRGRRGIGRVVVEAAEVVVMVVAGKRRIVLGLVGWVGVLMGMGVSLGAWDRGGGDWSLLSFDKKNRGVSGEMIEKAVRNVMDGEVPWRRDASDLEKRRWLRKTTIPMFLSLPHAYPSYNLYLLLLQLQLKRLLKQGNKKK</sequence>
<feature type="transmembrane region" description="Helical" evidence="1">
    <location>
        <begin position="77"/>
        <end position="93"/>
    </location>
</feature>
<keyword evidence="1" id="KW-0472">Membrane</keyword>
<dbReference type="Proteomes" id="UP001341840">
    <property type="component" value="Unassembled WGS sequence"/>
</dbReference>
<evidence type="ECO:0000313" key="3">
    <source>
        <dbReference type="Proteomes" id="UP001341840"/>
    </source>
</evidence>
<organism evidence="2 3">
    <name type="scientific">Stylosanthes scabra</name>
    <dbReference type="NCBI Taxonomy" id="79078"/>
    <lineage>
        <taxon>Eukaryota</taxon>
        <taxon>Viridiplantae</taxon>
        <taxon>Streptophyta</taxon>
        <taxon>Embryophyta</taxon>
        <taxon>Tracheophyta</taxon>
        <taxon>Spermatophyta</taxon>
        <taxon>Magnoliopsida</taxon>
        <taxon>eudicotyledons</taxon>
        <taxon>Gunneridae</taxon>
        <taxon>Pentapetalae</taxon>
        <taxon>rosids</taxon>
        <taxon>fabids</taxon>
        <taxon>Fabales</taxon>
        <taxon>Fabaceae</taxon>
        <taxon>Papilionoideae</taxon>
        <taxon>50 kb inversion clade</taxon>
        <taxon>dalbergioids sensu lato</taxon>
        <taxon>Dalbergieae</taxon>
        <taxon>Pterocarpus clade</taxon>
        <taxon>Stylosanthes</taxon>
    </lineage>
</organism>
<evidence type="ECO:0008006" key="4">
    <source>
        <dbReference type="Google" id="ProtNLM"/>
    </source>
</evidence>
<name>A0ABU6USE2_9FABA</name>
<evidence type="ECO:0000256" key="1">
    <source>
        <dbReference type="SAM" id="Phobius"/>
    </source>
</evidence>
<feature type="transmembrane region" description="Helical" evidence="1">
    <location>
        <begin position="164"/>
        <end position="185"/>
    </location>
</feature>
<proteinExistence type="predicted"/>
<accession>A0ABU6USE2</accession>
<feature type="transmembrane region" description="Helical" evidence="1">
    <location>
        <begin position="113"/>
        <end position="131"/>
    </location>
</feature>
<protein>
    <recommendedName>
        <fullName evidence="4">Transmembrane protein</fullName>
    </recommendedName>
</protein>
<keyword evidence="3" id="KW-1185">Reference proteome</keyword>
<reference evidence="2 3" key="1">
    <citation type="journal article" date="2023" name="Plants (Basel)">
        <title>Bridging the Gap: Combining Genomics and Transcriptomics Approaches to Understand Stylosanthes scabra, an Orphan Legume from the Brazilian Caatinga.</title>
        <authorList>
            <person name="Ferreira-Neto J.R.C."/>
            <person name="da Silva M.D."/>
            <person name="Binneck E."/>
            <person name="de Melo N.F."/>
            <person name="da Silva R.H."/>
            <person name="de Melo A.L.T.M."/>
            <person name="Pandolfi V."/>
            <person name="Bustamante F.O."/>
            <person name="Brasileiro-Vidal A.C."/>
            <person name="Benko-Iseppon A.M."/>
        </authorList>
    </citation>
    <scope>NUCLEOTIDE SEQUENCE [LARGE SCALE GENOMIC DNA]</scope>
    <source>
        <tissue evidence="2">Leaves</tissue>
    </source>
</reference>
<dbReference type="EMBL" id="JASCZI010122387">
    <property type="protein sequence ID" value="MED6164235.1"/>
    <property type="molecule type" value="Genomic_DNA"/>
</dbReference>
<gene>
    <name evidence="2" type="ORF">PIB30_087736</name>
</gene>
<evidence type="ECO:0000313" key="2">
    <source>
        <dbReference type="EMBL" id="MED6164235.1"/>
    </source>
</evidence>